<dbReference type="InterPro" id="IPR011611">
    <property type="entry name" value="PfkB_dom"/>
</dbReference>
<comment type="catalytic activity">
    <reaction evidence="9">
        <text>D-ribose + ATP = D-ribose 5-phosphate + ADP + H(+)</text>
        <dbReference type="Rhea" id="RHEA:13697"/>
        <dbReference type="ChEBI" id="CHEBI:15378"/>
        <dbReference type="ChEBI" id="CHEBI:30616"/>
        <dbReference type="ChEBI" id="CHEBI:47013"/>
        <dbReference type="ChEBI" id="CHEBI:78346"/>
        <dbReference type="ChEBI" id="CHEBI:456216"/>
        <dbReference type="EC" id="2.7.1.15"/>
    </reaction>
</comment>
<keyword evidence="9" id="KW-0963">Cytoplasm</keyword>
<keyword evidence="12" id="KW-1185">Reference proteome</keyword>
<comment type="function">
    <text evidence="9">Catalyzes the phosphorylation of ribose at O-5 in a reaction requiring ATP and magnesium. The resulting D-ribose-5-phosphate can then be used either for sythesis of nucleotides, histidine, and tryptophan, or as a component of the pentose phosphate pathway.</text>
</comment>
<reference evidence="12" key="1">
    <citation type="submission" date="2016-10" db="EMBL/GenBank/DDBJ databases">
        <authorList>
            <person name="Varghese N."/>
            <person name="Submissions S."/>
        </authorList>
    </citation>
    <scope>NUCLEOTIDE SEQUENCE [LARGE SCALE GENOMIC DNA]</scope>
    <source>
        <strain evidence="12">DSM 26922</strain>
    </source>
</reference>
<feature type="binding site" evidence="9">
    <location>
        <position position="247"/>
    </location>
    <ligand>
        <name>substrate</name>
    </ligand>
</feature>
<feature type="binding site" evidence="9">
    <location>
        <position position="277"/>
    </location>
    <ligand>
        <name>K(+)</name>
        <dbReference type="ChEBI" id="CHEBI:29103"/>
    </ligand>
</feature>
<keyword evidence="7 9" id="KW-0630">Potassium</keyword>
<dbReference type="GO" id="GO:0046872">
    <property type="term" value="F:metal ion binding"/>
    <property type="evidence" value="ECO:0007669"/>
    <property type="project" value="UniProtKB-KW"/>
</dbReference>
<comment type="activity regulation">
    <text evidence="9">Activated by a monovalent cation that binds near, but not in, the active site. The most likely occupant of the site in vivo is potassium. Ion binding induces a conformational change that may alter substrate affinity.</text>
</comment>
<dbReference type="HAMAP" id="MF_01987">
    <property type="entry name" value="Ribokinase"/>
    <property type="match status" value="1"/>
</dbReference>
<feature type="binding site" evidence="9">
    <location>
        <position position="282"/>
    </location>
    <ligand>
        <name>K(+)</name>
        <dbReference type="ChEBI" id="CHEBI:29103"/>
    </ligand>
</feature>
<keyword evidence="8 9" id="KW-0119">Carbohydrate metabolism</keyword>
<dbReference type="GO" id="GO:0004747">
    <property type="term" value="F:ribokinase activity"/>
    <property type="evidence" value="ECO:0007669"/>
    <property type="project" value="UniProtKB-UniRule"/>
</dbReference>
<dbReference type="EC" id="2.7.1.15" evidence="9"/>
<comment type="pathway">
    <text evidence="9">Carbohydrate metabolism; D-ribose degradation; D-ribose 5-phosphate from beta-D-ribopyranose: step 2/2.</text>
</comment>
<feature type="active site" description="Proton acceptor" evidence="9">
    <location>
        <position position="247"/>
    </location>
</feature>
<keyword evidence="5 9" id="KW-0067">ATP-binding</keyword>
<evidence type="ECO:0000256" key="7">
    <source>
        <dbReference type="ARBA" id="ARBA00022958"/>
    </source>
</evidence>
<organism evidence="11 12">
    <name type="scientific">Litoreibacter albidus</name>
    <dbReference type="NCBI Taxonomy" id="670155"/>
    <lineage>
        <taxon>Bacteria</taxon>
        <taxon>Pseudomonadati</taxon>
        <taxon>Pseudomonadota</taxon>
        <taxon>Alphaproteobacteria</taxon>
        <taxon>Rhodobacterales</taxon>
        <taxon>Roseobacteraceae</taxon>
        <taxon>Litoreibacter</taxon>
    </lineage>
</organism>
<feature type="binding site" evidence="9">
    <location>
        <begin position="246"/>
        <end position="247"/>
    </location>
    <ligand>
        <name>ATP</name>
        <dbReference type="ChEBI" id="CHEBI:30616"/>
    </ligand>
</feature>
<evidence type="ECO:0000256" key="5">
    <source>
        <dbReference type="ARBA" id="ARBA00022840"/>
    </source>
</evidence>
<dbReference type="InterPro" id="IPR029056">
    <property type="entry name" value="Ribokinase-like"/>
</dbReference>
<evidence type="ECO:0000256" key="4">
    <source>
        <dbReference type="ARBA" id="ARBA00022777"/>
    </source>
</evidence>
<evidence type="ECO:0000256" key="8">
    <source>
        <dbReference type="ARBA" id="ARBA00023277"/>
    </source>
</evidence>
<comment type="subcellular location">
    <subcellularLocation>
        <location evidence="9">Cytoplasm</location>
    </subcellularLocation>
</comment>
<dbReference type="GO" id="GO:0005829">
    <property type="term" value="C:cytosol"/>
    <property type="evidence" value="ECO:0007669"/>
    <property type="project" value="TreeGrafter"/>
</dbReference>
<evidence type="ECO:0000256" key="1">
    <source>
        <dbReference type="ARBA" id="ARBA00022679"/>
    </source>
</evidence>
<name>A0A1H3CU64_9RHOB</name>
<dbReference type="RefSeq" id="WP_089948573.1">
    <property type="nucleotide sequence ID" value="NZ_FNOI01000009.1"/>
</dbReference>
<dbReference type="UniPathway" id="UPA00916">
    <property type="reaction ID" value="UER00889"/>
</dbReference>
<dbReference type="PANTHER" id="PTHR10584:SF166">
    <property type="entry name" value="RIBOKINASE"/>
    <property type="match status" value="1"/>
</dbReference>
<dbReference type="GO" id="GO:0019303">
    <property type="term" value="P:D-ribose catabolic process"/>
    <property type="evidence" value="ECO:0007669"/>
    <property type="project" value="UniProtKB-UniRule"/>
</dbReference>
<evidence type="ECO:0000313" key="12">
    <source>
        <dbReference type="Proteomes" id="UP000199441"/>
    </source>
</evidence>
<feature type="binding site" evidence="9">
    <location>
        <begin position="14"/>
        <end position="16"/>
    </location>
    <ligand>
        <name>substrate</name>
    </ligand>
</feature>
<feature type="binding site" evidence="9">
    <location>
        <begin position="42"/>
        <end position="46"/>
    </location>
    <ligand>
        <name>substrate</name>
    </ligand>
</feature>
<evidence type="ECO:0000256" key="9">
    <source>
        <dbReference type="HAMAP-Rule" id="MF_01987"/>
    </source>
</evidence>
<gene>
    <name evidence="9" type="primary">rbsK</name>
    <name evidence="11" type="ORF">SAMN04488001_3558</name>
</gene>
<dbReference type="Pfam" id="PF00294">
    <property type="entry name" value="PfkB"/>
    <property type="match status" value="1"/>
</dbReference>
<keyword evidence="1 9" id="KW-0808">Transferase</keyword>
<dbReference type="Gene3D" id="3.40.1190.20">
    <property type="match status" value="1"/>
</dbReference>
<proteinExistence type="inferred from homology"/>
<dbReference type="InterPro" id="IPR002139">
    <property type="entry name" value="Ribo/fructo_kinase"/>
</dbReference>
<dbReference type="STRING" id="670155.SAMN04488001_3558"/>
<dbReference type="CDD" id="cd01174">
    <property type="entry name" value="ribokinase"/>
    <property type="match status" value="1"/>
</dbReference>
<comment type="caution">
    <text evidence="9">Lacks conserved residue(s) required for the propagation of feature annotation.</text>
</comment>
<feature type="domain" description="Carbohydrate kinase PfkB" evidence="10">
    <location>
        <begin position="6"/>
        <end position="288"/>
    </location>
</feature>
<accession>A0A1H3CU64</accession>
<dbReference type="GO" id="GO:0005524">
    <property type="term" value="F:ATP binding"/>
    <property type="evidence" value="ECO:0007669"/>
    <property type="project" value="UniProtKB-UniRule"/>
</dbReference>
<keyword evidence="6 9" id="KW-0460">Magnesium</keyword>
<protein>
    <recommendedName>
        <fullName evidence="9">Ribokinase</fullName>
        <shortName evidence="9">RK</shortName>
        <ecNumber evidence="9">2.7.1.15</ecNumber>
    </recommendedName>
</protein>
<dbReference type="Proteomes" id="UP000199441">
    <property type="component" value="Unassembled WGS sequence"/>
</dbReference>
<keyword evidence="3 9" id="KW-0547">Nucleotide-binding</keyword>
<keyword evidence="4 9" id="KW-0418">Kinase</keyword>
<evidence type="ECO:0000256" key="3">
    <source>
        <dbReference type="ARBA" id="ARBA00022741"/>
    </source>
</evidence>
<evidence type="ECO:0000256" key="6">
    <source>
        <dbReference type="ARBA" id="ARBA00022842"/>
    </source>
</evidence>
<dbReference type="InterPro" id="IPR011877">
    <property type="entry name" value="Ribokinase"/>
</dbReference>
<evidence type="ECO:0000259" key="10">
    <source>
        <dbReference type="Pfam" id="PF00294"/>
    </source>
</evidence>
<dbReference type="OrthoDB" id="9775849at2"/>
<keyword evidence="2 9" id="KW-0479">Metal-binding</keyword>
<dbReference type="PANTHER" id="PTHR10584">
    <property type="entry name" value="SUGAR KINASE"/>
    <property type="match status" value="1"/>
</dbReference>
<evidence type="ECO:0000256" key="2">
    <source>
        <dbReference type="ARBA" id="ARBA00022723"/>
    </source>
</evidence>
<evidence type="ECO:0000313" key="11">
    <source>
        <dbReference type="EMBL" id="SDX57626.1"/>
    </source>
</evidence>
<dbReference type="AlphaFoldDB" id="A0A1H3CU64"/>
<feature type="binding site" evidence="9">
    <location>
        <begin position="214"/>
        <end position="219"/>
    </location>
    <ligand>
        <name>ATP</name>
        <dbReference type="ChEBI" id="CHEBI:30616"/>
    </ligand>
</feature>
<dbReference type="SUPFAM" id="SSF53613">
    <property type="entry name" value="Ribokinase-like"/>
    <property type="match status" value="1"/>
</dbReference>
<dbReference type="PRINTS" id="PR00990">
    <property type="entry name" value="RIBOKINASE"/>
</dbReference>
<feature type="binding site" evidence="9">
    <location>
        <position position="135"/>
    </location>
    <ligand>
        <name>substrate</name>
    </ligand>
</feature>
<comment type="subunit">
    <text evidence="9">Homodimer.</text>
</comment>
<comment type="cofactor">
    <cofactor evidence="9">
        <name>Mg(2+)</name>
        <dbReference type="ChEBI" id="CHEBI:18420"/>
    </cofactor>
    <text evidence="9">Requires a divalent cation, most likely magnesium in vivo, as an electrophilic catalyst to aid phosphoryl group transfer. It is the chelate of the metal and the nucleotide that is the actual substrate.</text>
</comment>
<feature type="binding site" evidence="9">
    <location>
        <position position="241"/>
    </location>
    <ligand>
        <name>K(+)</name>
        <dbReference type="ChEBI" id="CHEBI:29103"/>
    </ligand>
</feature>
<feature type="binding site" evidence="9">
    <location>
        <position position="280"/>
    </location>
    <ligand>
        <name>K(+)</name>
        <dbReference type="ChEBI" id="CHEBI:29103"/>
    </ligand>
</feature>
<comment type="similarity">
    <text evidence="9">Belongs to the carbohydrate kinase PfkB family. Ribokinase subfamily.</text>
</comment>
<dbReference type="EMBL" id="FNOI01000009">
    <property type="protein sequence ID" value="SDX57626.1"/>
    <property type="molecule type" value="Genomic_DNA"/>
</dbReference>
<feature type="binding site" evidence="9">
    <location>
        <position position="184"/>
    </location>
    <ligand>
        <name>ATP</name>
        <dbReference type="ChEBI" id="CHEBI:30616"/>
    </ligand>
</feature>
<feature type="binding site" evidence="9">
    <location>
        <position position="243"/>
    </location>
    <ligand>
        <name>K(+)</name>
        <dbReference type="ChEBI" id="CHEBI:29103"/>
    </ligand>
</feature>
<sequence>MTQSPRILVLGALNADLVCHLPHIVAPGETIMAAEPQVFFGGKGGNQAVAAARMGASVGMIGAVGDDDHGAAMLANLQQNGVATDLVQKMPCASGQAWIQIAADGENAIIVLPGANDQFDAKAAQPCDVFVSQMELGLPRVAPKLREFHAQGAVTVLNMAPMPQDASVEEVVDCLLHTAHLVVNELEWAALQQLMQVEDSADLARTFDTAVIVTRGGDGAEMTSPDGTVTRSTATAVEVVDTTGAGDTFVGVYAAMLAKGQPPAAALNHATRAASMACRALGAQSGMPREEDLDMMGAA</sequence>